<feature type="region of interest" description="Disordered" evidence="1">
    <location>
        <begin position="107"/>
        <end position="131"/>
    </location>
</feature>
<dbReference type="Gene3D" id="3.30.420.60">
    <property type="entry name" value="eRF1 domain 2"/>
    <property type="match status" value="1"/>
</dbReference>
<name>A0A931CV98_9MICC</name>
<dbReference type="EMBL" id="JADNYM010000034">
    <property type="protein sequence ID" value="MBG0741601.1"/>
    <property type="molecule type" value="Genomic_DNA"/>
</dbReference>
<proteinExistence type="predicted"/>
<protein>
    <recommendedName>
        <fullName evidence="2">Actinobacteria/chloroflexi VLRF1 release factor domain-containing protein</fullName>
    </recommendedName>
</protein>
<dbReference type="SUPFAM" id="SSF53137">
    <property type="entry name" value="Translational machinery components"/>
    <property type="match status" value="1"/>
</dbReference>
<reference evidence="3 4" key="1">
    <citation type="submission" date="2020-11" db="EMBL/GenBank/DDBJ databases">
        <title>Arthrobacter antarcticus sp. nov., isolated from Antarctic Soil.</title>
        <authorList>
            <person name="Li J."/>
        </authorList>
    </citation>
    <scope>NUCLEOTIDE SEQUENCE [LARGE SCALE GENOMIC DNA]</scope>
    <source>
        <strain evidence="3 4">Z1-20</strain>
    </source>
</reference>
<accession>A0A931CV98</accession>
<keyword evidence="4" id="KW-1185">Reference proteome</keyword>
<dbReference type="Proteomes" id="UP000655366">
    <property type="component" value="Unassembled WGS sequence"/>
</dbReference>
<dbReference type="NCBIfam" id="NF041024">
    <property type="entry name" value="acVLRF1_NCBI"/>
    <property type="match status" value="1"/>
</dbReference>
<feature type="domain" description="Actinobacteria/chloroflexi VLRF1 release factor" evidence="2">
    <location>
        <begin position="78"/>
        <end position="222"/>
    </location>
</feature>
<organism evidence="3 4">
    <name type="scientific">Arthrobacter terrae</name>
    <dbReference type="NCBI Taxonomy" id="2935737"/>
    <lineage>
        <taxon>Bacteria</taxon>
        <taxon>Bacillati</taxon>
        <taxon>Actinomycetota</taxon>
        <taxon>Actinomycetes</taxon>
        <taxon>Micrococcales</taxon>
        <taxon>Micrococcaceae</taxon>
        <taxon>Arthrobacter</taxon>
    </lineage>
</organism>
<dbReference type="RefSeq" id="WP_196398532.1">
    <property type="nucleotide sequence ID" value="NZ_JADNYM010000034.1"/>
</dbReference>
<dbReference type="AlphaFoldDB" id="A0A931CV98"/>
<dbReference type="Pfam" id="PF18859">
    <property type="entry name" value="acVLRF1"/>
    <property type="match status" value="1"/>
</dbReference>
<feature type="compositionally biased region" description="Low complexity" evidence="1">
    <location>
        <begin position="107"/>
        <end position="123"/>
    </location>
</feature>
<dbReference type="InterPro" id="IPR040783">
    <property type="entry name" value="VLRF1"/>
</dbReference>
<gene>
    <name evidence="3" type="ORF">IV500_19775</name>
</gene>
<comment type="caution">
    <text evidence="3">The sequence shown here is derived from an EMBL/GenBank/DDBJ whole genome shotgun (WGS) entry which is preliminary data.</text>
</comment>
<sequence length="226" mass="23822">MATQSRATLVSADRLPGWAERFAAAHGAVRCDQDDDGLRLTAADGSTALLQSPWPPAGRPGRGATELERLASLAAQSRTVAVVLIRSAGYALGLCRDGAVLVSKSGSGFSQSRSGVGGSSQQRAARRRENRADAMLERVAEQAQLLFGPRPPAPGTGADVTNIGTAEYLVLGGDRALTSLWLAEPRAGFLTRLPQLRFLDVPDPKPAVLKTAARDVQAIRIRVTDS</sequence>
<evidence type="ECO:0000313" key="3">
    <source>
        <dbReference type="EMBL" id="MBG0741601.1"/>
    </source>
</evidence>
<evidence type="ECO:0000313" key="4">
    <source>
        <dbReference type="Proteomes" id="UP000655366"/>
    </source>
</evidence>
<evidence type="ECO:0000259" key="2">
    <source>
        <dbReference type="Pfam" id="PF18859"/>
    </source>
</evidence>
<dbReference type="InterPro" id="IPR042226">
    <property type="entry name" value="eFR1_2_sf"/>
</dbReference>
<evidence type="ECO:0000256" key="1">
    <source>
        <dbReference type="SAM" id="MobiDB-lite"/>
    </source>
</evidence>